<dbReference type="RefSeq" id="WP_361700888.1">
    <property type="nucleotide sequence ID" value="NZ_JBEZVE010000002.1"/>
</dbReference>
<accession>A0ABV2ZBD8</accession>
<evidence type="ECO:0000313" key="2">
    <source>
        <dbReference type="EMBL" id="MEU3779854.1"/>
    </source>
</evidence>
<proteinExistence type="predicted"/>
<reference evidence="2 3" key="1">
    <citation type="submission" date="2024-06" db="EMBL/GenBank/DDBJ databases">
        <title>The Natural Products Discovery Center: Release of the First 8490 Sequenced Strains for Exploring Actinobacteria Biosynthetic Diversity.</title>
        <authorList>
            <person name="Kalkreuter E."/>
            <person name="Kautsar S.A."/>
            <person name="Yang D."/>
            <person name="Bader C.D."/>
            <person name="Teijaro C.N."/>
            <person name="Fluegel L."/>
            <person name="Davis C.M."/>
            <person name="Simpson J.R."/>
            <person name="Lauterbach L."/>
            <person name="Steele A.D."/>
            <person name="Gui C."/>
            <person name="Meng S."/>
            <person name="Li G."/>
            <person name="Viehrig K."/>
            <person name="Ye F."/>
            <person name="Su P."/>
            <person name="Kiefer A.F."/>
            <person name="Nichols A."/>
            <person name="Cepeda A.J."/>
            <person name="Yan W."/>
            <person name="Fan B."/>
            <person name="Jiang Y."/>
            <person name="Adhikari A."/>
            <person name="Zheng C.-J."/>
            <person name="Schuster L."/>
            <person name="Cowan T.M."/>
            <person name="Smanski M.J."/>
            <person name="Chevrette M.G."/>
            <person name="De Carvalho L.P.S."/>
            <person name="Shen B."/>
        </authorList>
    </citation>
    <scope>NUCLEOTIDE SEQUENCE [LARGE SCALE GENOMIC DNA]</scope>
    <source>
        <strain evidence="2 3">NPDC033843</strain>
    </source>
</reference>
<protein>
    <submittedName>
        <fullName evidence="2">Uncharacterized protein</fullName>
    </submittedName>
</protein>
<comment type="caution">
    <text evidence="2">The sequence shown here is derived from an EMBL/GenBank/DDBJ whole genome shotgun (WGS) entry which is preliminary data.</text>
</comment>
<keyword evidence="3" id="KW-1185">Reference proteome</keyword>
<evidence type="ECO:0000313" key="3">
    <source>
        <dbReference type="Proteomes" id="UP001550739"/>
    </source>
</evidence>
<sequence length="60" mass="6423">MGDTVAPPGDEREVSAGQRPISPHGHRQVGQVVAAGQILQILQIPQIPQIPQILQILQVV</sequence>
<evidence type="ECO:0000256" key="1">
    <source>
        <dbReference type="SAM" id="MobiDB-lite"/>
    </source>
</evidence>
<organism evidence="2 3">
    <name type="scientific">Streptomyces sp. 900129855</name>
    <dbReference type="NCBI Taxonomy" id="3155129"/>
    <lineage>
        <taxon>Bacteria</taxon>
        <taxon>Bacillati</taxon>
        <taxon>Actinomycetota</taxon>
        <taxon>Actinomycetes</taxon>
        <taxon>Kitasatosporales</taxon>
        <taxon>Streptomycetaceae</taxon>
        <taxon>Streptomyces</taxon>
    </lineage>
</organism>
<feature type="region of interest" description="Disordered" evidence="1">
    <location>
        <begin position="1"/>
        <end position="28"/>
    </location>
</feature>
<dbReference type="EMBL" id="JBEZVE010000002">
    <property type="protein sequence ID" value="MEU3779854.1"/>
    <property type="molecule type" value="Genomic_DNA"/>
</dbReference>
<dbReference type="Proteomes" id="UP001550739">
    <property type="component" value="Unassembled WGS sequence"/>
</dbReference>
<name>A0ABV2ZBD8_9ACTN</name>
<gene>
    <name evidence="2" type="ORF">AB0E89_04540</name>
</gene>